<dbReference type="PANTHER" id="PTHR46434:SF1">
    <property type="entry name" value="GENETIC INTERACTOR OF PROHIBITINS 3, MITOCHONDRIAL"/>
    <property type="match status" value="1"/>
</dbReference>
<dbReference type="GO" id="GO:0005525">
    <property type="term" value="F:GTP binding"/>
    <property type="evidence" value="ECO:0007669"/>
    <property type="project" value="InterPro"/>
</dbReference>
<dbReference type="EMBL" id="FQVL01000003">
    <property type="protein sequence ID" value="SHE77225.1"/>
    <property type="molecule type" value="Genomic_DNA"/>
</dbReference>
<dbReference type="PANTHER" id="PTHR46434">
    <property type="entry name" value="GENETIC INTERACTOR OF PROHIBITINS 3, MITOCHONDRIAL"/>
    <property type="match status" value="1"/>
</dbReference>
<name>A0A1M4W7U6_9BACL</name>
<reference evidence="2 3" key="1">
    <citation type="submission" date="2016-11" db="EMBL/GenBank/DDBJ databases">
        <authorList>
            <person name="Jaros S."/>
            <person name="Januszkiewicz K."/>
            <person name="Wedrychowicz H."/>
        </authorList>
    </citation>
    <scope>NUCLEOTIDE SEQUENCE [LARGE SCALE GENOMIC DNA]</scope>
    <source>
        <strain evidence="2 3">DSM 44666</strain>
    </source>
</reference>
<accession>A0A1M4W7U6</accession>
<dbReference type="STRING" id="112248.SAMN05444392_10379"/>
<organism evidence="2 3">
    <name type="scientific">Seinonella peptonophila</name>
    <dbReference type="NCBI Taxonomy" id="112248"/>
    <lineage>
        <taxon>Bacteria</taxon>
        <taxon>Bacillati</taxon>
        <taxon>Bacillota</taxon>
        <taxon>Bacilli</taxon>
        <taxon>Bacillales</taxon>
        <taxon>Thermoactinomycetaceae</taxon>
        <taxon>Seinonella</taxon>
    </lineage>
</organism>
<dbReference type="InterPro" id="IPR030378">
    <property type="entry name" value="G_CP_dom"/>
</dbReference>
<proteinExistence type="predicted"/>
<dbReference type="InterPro" id="IPR006073">
    <property type="entry name" value="GTP-bd"/>
</dbReference>
<evidence type="ECO:0000313" key="3">
    <source>
        <dbReference type="Proteomes" id="UP000184476"/>
    </source>
</evidence>
<protein>
    <recommendedName>
        <fullName evidence="1">CP-type G domain-containing protein</fullName>
    </recommendedName>
</protein>
<dbReference type="AlphaFoldDB" id="A0A1M4W7U6"/>
<dbReference type="Pfam" id="PF01926">
    <property type="entry name" value="MMR_HSR1"/>
    <property type="match status" value="1"/>
</dbReference>
<dbReference type="CDD" id="cd01855">
    <property type="entry name" value="YqeH"/>
    <property type="match status" value="1"/>
</dbReference>
<dbReference type="NCBIfam" id="TIGR03597">
    <property type="entry name" value="GTPase_YqeH"/>
    <property type="match status" value="1"/>
</dbReference>
<gene>
    <name evidence="2" type="ORF">SAMN05444392_10379</name>
</gene>
<dbReference type="InterPro" id="IPR050896">
    <property type="entry name" value="Mito_lipid_metab_GTPase"/>
</dbReference>
<dbReference type="Pfam" id="PF21516">
    <property type="entry name" value="YqeH-like_C"/>
    <property type="match status" value="1"/>
</dbReference>
<evidence type="ECO:0000313" key="2">
    <source>
        <dbReference type="EMBL" id="SHE77225.1"/>
    </source>
</evidence>
<dbReference type="InterPro" id="IPR048422">
    <property type="entry name" value="NOA1/YqeH-like_C"/>
</dbReference>
<dbReference type="RefSeq" id="WP_073154177.1">
    <property type="nucleotide sequence ID" value="NZ_FQVL01000003.1"/>
</dbReference>
<dbReference type="InterPro" id="IPR027417">
    <property type="entry name" value="P-loop_NTPase"/>
</dbReference>
<dbReference type="SUPFAM" id="SSF52540">
    <property type="entry name" value="P-loop containing nucleoside triphosphate hydrolases"/>
    <property type="match status" value="1"/>
</dbReference>
<keyword evidence="3" id="KW-1185">Reference proteome</keyword>
<feature type="domain" description="CP-type G" evidence="1">
    <location>
        <begin position="54"/>
        <end position="220"/>
    </location>
</feature>
<sequence length="362" mass="41471">MKDEKVCMGCGVRLQSDDETQIGYIPDNHNMIWCQRCFRIRHYNDMTEIVQDAETYQVKLSMIRNQEALVVQIVDLFDFGGSFIPELHRYIGKNRLILIVNKIDLFPRSTNWQRVTDWIRDAYRQEQLFPEAILLTSAEKGFQVRETMEAIEYYRQGRDVYMVGTANVGKSTLINRMLQAASVDGSDLTTSPYPGTTLDFIQIPLDDGRYLVDTPGLLRKDRMTEWLNPAELKLVVPSSRIKPKVYQLQAKQTLFLGGLVRFDFIAGDPQSFVCYTSNRLLIHRTKLAHADQFAKKHIGGLLKPPMNSEHGIKWRKEHLYLPSDKVDIAISGFGFISSGKKKAEVAITVPEQVQLNLRPSII</sequence>
<dbReference type="PROSITE" id="PS51721">
    <property type="entry name" value="G_CP"/>
    <property type="match status" value="1"/>
</dbReference>
<evidence type="ECO:0000259" key="1">
    <source>
        <dbReference type="PROSITE" id="PS51721"/>
    </source>
</evidence>
<dbReference type="InterPro" id="IPR019988">
    <property type="entry name" value="GTP-bd_ribosome_bgen_YqeH"/>
</dbReference>
<dbReference type="Proteomes" id="UP000184476">
    <property type="component" value="Unassembled WGS sequence"/>
</dbReference>
<dbReference type="Gene3D" id="3.40.50.300">
    <property type="entry name" value="P-loop containing nucleotide triphosphate hydrolases"/>
    <property type="match status" value="1"/>
</dbReference>